<keyword evidence="3" id="KW-0813">Transport</keyword>
<dbReference type="InterPro" id="IPR011701">
    <property type="entry name" value="MFS"/>
</dbReference>
<feature type="region of interest" description="Disordered" evidence="7">
    <location>
        <begin position="387"/>
        <end position="408"/>
    </location>
</feature>
<dbReference type="RefSeq" id="WP_256813726.1">
    <property type="nucleotide sequence ID" value="NZ_CP101988.1"/>
</dbReference>
<reference evidence="10 11" key="1">
    <citation type="submission" date="2022-07" db="EMBL/GenBank/DDBJ databases">
        <title>Novel species in genus cellulomonas.</title>
        <authorList>
            <person name="Ye L."/>
        </authorList>
    </citation>
    <scope>NUCLEOTIDE SEQUENCE [LARGE SCALE GENOMIC DNA]</scope>
    <source>
        <strain evidence="11">zg-Y338</strain>
    </source>
</reference>
<name>A0ABY5KY55_9CELL</name>
<evidence type="ECO:0000256" key="4">
    <source>
        <dbReference type="ARBA" id="ARBA00022692"/>
    </source>
</evidence>
<evidence type="ECO:0000256" key="3">
    <source>
        <dbReference type="ARBA" id="ARBA00022448"/>
    </source>
</evidence>
<comment type="similarity">
    <text evidence="2">Belongs to the major facilitator superfamily.</text>
</comment>
<feature type="transmembrane region" description="Helical" evidence="8">
    <location>
        <begin position="301"/>
        <end position="327"/>
    </location>
</feature>
<feature type="transmembrane region" description="Helical" evidence="8">
    <location>
        <begin position="49"/>
        <end position="68"/>
    </location>
</feature>
<feature type="transmembrane region" description="Helical" evidence="8">
    <location>
        <begin position="334"/>
        <end position="353"/>
    </location>
</feature>
<dbReference type="InterPro" id="IPR051788">
    <property type="entry name" value="MFS_Transporter"/>
</dbReference>
<feature type="domain" description="Major facilitator superfamily (MFS) profile" evidence="9">
    <location>
        <begin position="14"/>
        <end position="388"/>
    </location>
</feature>
<dbReference type="PROSITE" id="PS50850">
    <property type="entry name" value="MFS"/>
    <property type="match status" value="1"/>
</dbReference>
<accession>A0ABY5KY55</accession>
<feature type="transmembrane region" description="Helical" evidence="8">
    <location>
        <begin position="105"/>
        <end position="129"/>
    </location>
</feature>
<evidence type="ECO:0000259" key="9">
    <source>
        <dbReference type="PROSITE" id="PS50850"/>
    </source>
</evidence>
<dbReference type="SUPFAM" id="SSF103473">
    <property type="entry name" value="MFS general substrate transporter"/>
    <property type="match status" value="1"/>
</dbReference>
<keyword evidence="5 8" id="KW-1133">Transmembrane helix</keyword>
<evidence type="ECO:0000256" key="7">
    <source>
        <dbReference type="SAM" id="MobiDB-lite"/>
    </source>
</evidence>
<evidence type="ECO:0000313" key="10">
    <source>
        <dbReference type="EMBL" id="UUI75437.1"/>
    </source>
</evidence>
<feature type="transmembrane region" description="Helical" evidence="8">
    <location>
        <begin position="277"/>
        <end position="295"/>
    </location>
</feature>
<proteinExistence type="inferred from homology"/>
<dbReference type="EMBL" id="CP101988">
    <property type="protein sequence ID" value="UUI75437.1"/>
    <property type="molecule type" value="Genomic_DNA"/>
</dbReference>
<feature type="transmembrane region" description="Helical" evidence="8">
    <location>
        <begin position="141"/>
        <end position="163"/>
    </location>
</feature>
<evidence type="ECO:0000256" key="1">
    <source>
        <dbReference type="ARBA" id="ARBA00004651"/>
    </source>
</evidence>
<organism evidence="10 11">
    <name type="scientific">Cellulomonas chengniuliangii</name>
    <dbReference type="NCBI Taxonomy" id="2968084"/>
    <lineage>
        <taxon>Bacteria</taxon>
        <taxon>Bacillati</taxon>
        <taxon>Actinomycetota</taxon>
        <taxon>Actinomycetes</taxon>
        <taxon>Micrococcales</taxon>
        <taxon>Cellulomonadaceae</taxon>
        <taxon>Cellulomonas</taxon>
    </lineage>
</organism>
<dbReference type="Gene3D" id="1.20.1250.20">
    <property type="entry name" value="MFS general substrate transporter like domains"/>
    <property type="match status" value="2"/>
</dbReference>
<keyword evidence="4 8" id="KW-0812">Transmembrane</keyword>
<feature type="transmembrane region" description="Helical" evidence="8">
    <location>
        <begin position="80"/>
        <end position="99"/>
    </location>
</feature>
<comment type="subcellular location">
    <subcellularLocation>
        <location evidence="1">Cell membrane</location>
        <topology evidence="1">Multi-pass membrane protein</topology>
    </subcellularLocation>
</comment>
<dbReference type="Proteomes" id="UP001316189">
    <property type="component" value="Chromosome"/>
</dbReference>
<dbReference type="InterPro" id="IPR036259">
    <property type="entry name" value="MFS_trans_sf"/>
</dbReference>
<evidence type="ECO:0000256" key="6">
    <source>
        <dbReference type="ARBA" id="ARBA00023136"/>
    </source>
</evidence>
<keyword evidence="11" id="KW-1185">Reference proteome</keyword>
<dbReference type="PANTHER" id="PTHR23514">
    <property type="entry name" value="BYPASS OF STOP CODON PROTEIN 6"/>
    <property type="match status" value="1"/>
</dbReference>
<evidence type="ECO:0000256" key="8">
    <source>
        <dbReference type="SAM" id="Phobius"/>
    </source>
</evidence>
<feature type="transmembrane region" description="Helical" evidence="8">
    <location>
        <begin position="169"/>
        <end position="186"/>
    </location>
</feature>
<sequence>MRPAPRTGPRRDGLTLAVFVLVLVSALLQGSLGGLLPFLQADIPMSHTVGSLHITALAVGGLLAATVAERVRRRHGRMPILIGSAALGAIGAGVIATAQSPAMSIGALVLVGYAMSSTLIAGQALLVALHGRHGAQMIGELNVAYSVGAVAAAAALPVVAATALGWRGFPAAQAALLIVLVLPLLLRGRSSVDADSTGPTAGRARVALRRPRAAYAAMCLSVAVEWSFIFWTATHLVDVGGFSAPTAAGAASVMWAAIVAGRVAGSRLVGRLGAPRVLVASLLVGIVAVALLSVASTPVLAVLAAGLGGLAAANLYPASIALVVSGFPQRPDAAVARASLLTSATSIAFPLLLGAVADAAGLQLAFMAVPVTALLALGAIRIAGPAPTAKPDVAASDQSDKSYQGATS</sequence>
<evidence type="ECO:0000313" key="11">
    <source>
        <dbReference type="Proteomes" id="UP001316189"/>
    </source>
</evidence>
<evidence type="ECO:0000256" key="2">
    <source>
        <dbReference type="ARBA" id="ARBA00008335"/>
    </source>
</evidence>
<feature type="transmembrane region" description="Helical" evidence="8">
    <location>
        <begin position="246"/>
        <end position="265"/>
    </location>
</feature>
<dbReference type="PANTHER" id="PTHR23514:SF3">
    <property type="entry name" value="BYPASS OF STOP CODON PROTEIN 6"/>
    <property type="match status" value="1"/>
</dbReference>
<evidence type="ECO:0000256" key="5">
    <source>
        <dbReference type="ARBA" id="ARBA00022989"/>
    </source>
</evidence>
<gene>
    <name evidence="10" type="ORF">NP064_00450</name>
</gene>
<dbReference type="InterPro" id="IPR020846">
    <property type="entry name" value="MFS_dom"/>
</dbReference>
<feature type="transmembrane region" description="Helical" evidence="8">
    <location>
        <begin position="359"/>
        <end position="380"/>
    </location>
</feature>
<dbReference type="Pfam" id="PF07690">
    <property type="entry name" value="MFS_1"/>
    <property type="match status" value="1"/>
</dbReference>
<protein>
    <submittedName>
        <fullName evidence="10">MFS transporter</fullName>
    </submittedName>
</protein>
<keyword evidence="6 8" id="KW-0472">Membrane</keyword>
<feature type="transmembrane region" description="Helical" evidence="8">
    <location>
        <begin position="213"/>
        <end position="234"/>
    </location>
</feature>